<feature type="chain" id="PRO_5047443732" evidence="1">
    <location>
        <begin position="16"/>
        <end position="171"/>
    </location>
</feature>
<gene>
    <name evidence="2" type="ORF">SLS59_009361</name>
</gene>
<keyword evidence="1" id="KW-0732">Signal</keyword>
<evidence type="ECO:0000313" key="2">
    <source>
        <dbReference type="EMBL" id="KAL1593480.1"/>
    </source>
</evidence>
<comment type="caution">
    <text evidence="2">The sequence shown here is derived from an EMBL/GenBank/DDBJ whole genome shotgun (WGS) entry which is preliminary data.</text>
</comment>
<dbReference type="EMBL" id="JAKIXB020000041">
    <property type="protein sequence ID" value="KAL1593480.1"/>
    <property type="molecule type" value="Genomic_DNA"/>
</dbReference>
<name>A0ABR3QMV1_9PLEO</name>
<dbReference type="Proteomes" id="UP001521222">
    <property type="component" value="Unassembled WGS sequence"/>
</dbReference>
<feature type="signal peptide" evidence="1">
    <location>
        <begin position="1"/>
        <end position="15"/>
    </location>
</feature>
<evidence type="ECO:0000313" key="3">
    <source>
        <dbReference type="Proteomes" id="UP001521222"/>
    </source>
</evidence>
<protein>
    <submittedName>
        <fullName evidence="2">Uncharacterized protein</fullName>
    </submittedName>
</protein>
<proteinExistence type="predicted"/>
<sequence>MLFAFLPLVFSAVQAQNSTSPSATQIAVYPPFPIRNGTNMQHTQRAYDVSLITAISTSTLVYAISCSPWTTMTRFNDVCGTSYVPNVITVTESPEEWHWSAQGKSLECTNLREKTKTCTSVTNNYSSDIAPGTQDVGDFLPGFLNYFTTMTPVAVNLTAGFKNVPTTGLCD</sequence>
<reference evidence="2 3" key="1">
    <citation type="submission" date="2024-02" db="EMBL/GenBank/DDBJ databases">
        <title>De novo assembly and annotation of 12 fungi associated with fruit tree decline syndrome in Ontario, Canada.</title>
        <authorList>
            <person name="Sulman M."/>
            <person name="Ellouze W."/>
            <person name="Ilyukhin E."/>
        </authorList>
    </citation>
    <scope>NUCLEOTIDE SEQUENCE [LARGE SCALE GENOMIC DNA]</scope>
    <source>
        <strain evidence="2 3">M97-236</strain>
    </source>
</reference>
<keyword evidence="3" id="KW-1185">Reference proteome</keyword>
<organism evidence="2 3">
    <name type="scientific">Nothophoma quercina</name>
    <dbReference type="NCBI Taxonomy" id="749835"/>
    <lineage>
        <taxon>Eukaryota</taxon>
        <taxon>Fungi</taxon>
        <taxon>Dikarya</taxon>
        <taxon>Ascomycota</taxon>
        <taxon>Pezizomycotina</taxon>
        <taxon>Dothideomycetes</taxon>
        <taxon>Pleosporomycetidae</taxon>
        <taxon>Pleosporales</taxon>
        <taxon>Pleosporineae</taxon>
        <taxon>Didymellaceae</taxon>
        <taxon>Nothophoma</taxon>
    </lineage>
</organism>
<accession>A0ABR3QMV1</accession>
<evidence type="ECO:0000256" key="1">
    <source>
        <dbReference type="SAM" id="SignalP"/>
    </source>
</evidence>